<gene>
    <name evidence="2" type="ORF">FNB15_07355</name>
</gene>
<dbReference type="Proteomes" id="UP000317496">
    <property type="component" value="Chromosome"/>
</dbReference>
<dbReference type="OrthoDB" id="8451973at2"/>
<name>A0A516H023_9PROT</name>
<accession>A0A516H023</accession>
<feature type="transmembrane region" description="Helical" evidence="1">
    <location>
        <begin position="61"/>
        <end position="80"/>
    </location>
</feature>
<evidence type="ECO:0000313" key="3">
    <source>
        <dbReference type="Proteomes" id="UP000317496"/>
    </source>
</evidence>
<reference evidence="2 3" key="1">
    <citation type="submission" date="2019-07" db="EMBL/GenBank/DDBJ databases">
        <title>Genome sequencing for Ferrovibrio sp. K5.</title>
        <authorList>
            <person name="Park S.-J."/>
        </authorList>
    </citation>
    <scope>NUCLEOTIDE SEQUENCE [LARGE SCALE GENOMIC DNA]</scope>
    <source>
        <strain evidence="2 3">K5</strain>
    </source>
</reference>
<sequence>MMVALALALTIAGCACLYLASPNQRWLAQALPGRPVLVAGSLLLAAGLAAWIAALQPLAGFFVALHVAMVCLFVFPYSAALRSLGRSLGRKS</sequence>
<keyword evidence="1" id="KW-0472">Membrane</keyword>
<keyword evidence="1" id="KW-1133">Transmembrane helix</keyword>
<proteinExistence type="predicted"/>
<dbReference type="EMBL" id="CP041636">
    <property type="protein sequence ID" value="QDO97102.1"/>
    <property type="molecule type" value="Genomic_DNA"/>
</dbReference>
<evidence type="ECO:0000313" key="2">
    <source>
        <dbReference type="EMBL" id="QDO97102.1"/>
    </source>
</evidence>
<evidence type="ECO:0008006" key="4">
    <source>
        <dbReference type="Google" id="ProtNLM"/>
    </source>
</evidence>
<protein>
    <recommendedName>
        <fullName evidence="4">DUF3325 domain-containing protein</fullName>
    </recommendedName>
</protein>
<keyword evidence="3" id="KW-1185">Reference proteome</keyword>
<evidence type="ECO:0000256" key="1">
    <source>
        <dbReference type="SAM" id="Phobius"/>
    </source>
</evidence>
<dbReference type="RefSeq" id="WP_144068083.1">
    <property type="nucleotide sequence ID" value="NZ_CP041636.1"/>
</dbReference>
<organism evidence="2 3">
    <name type="scientific">Ferrovibrio terrae</name>
    <dbReference type="NCBI Taxonomy" id="2594003"/>
    <lineage>
        <taxon>Bacteria</taxon>
        <taxon>Pseudomonadati</taxon>
        <taxon>Pseudomonadota</taxon>
        <taxon>Alphaproteobacteria</taxon>
        <taxon>Rhodospirillales</taxon>
        <taxon>Rhodospirillaceae</taxon>
        <taxon>Ferrovibrio</taxon>
    </lineage>
</organism>
<feature type="transmembrane region" description="Helical" evidence="1">
    <location>
        <begin position="35"/>
        <end position="54"/>
    </location>
</feature>
<dbReference type="AlphaFoldDB" id="A0A516H023"/>
<dbReference type="KEGG" id="fer:FNB15_07355"/>
<keyword evidence="1" id="KW-0812">Transmembrane</keyword>